<dbReference type="FunFam" id="3.60.21.10:FF:000020">
    <property type="entry name" value="NT5E isoform 4"/>
    <property type="match status" value="1"/>
</dbReference>
<dbReference type="Pfam" id="PF02872">
    <property type="entry name" value="5_nucleotid_C"/>
    <property type="match status" value="1"/>
</dbReference>
<reference evidence="11" key="1">
    <citation type="submission" date="2020-05" db="UniProtKB">
        <authorList>
            <consortium name="EnsemblMetazoa"/>
        </authorList>
    </citation>
    <scope>IDENTIFICATION</scope>
    <source>
        <strain evidence="11">Aabys</strain>
    </source>
</reference>
<comment type="similarity">
    <text evidence="2 8">Belongs to the 5'-nucleotidase family.</text>
</comment>
<dbReference type="EC" id="3.1.3.5" evidence="3"/>
<dbReference type="OrthoDB" id="7722975at2759"/>
<evidence type="ECO:0000313" key="11">
    <source>
        <dbReference type="EnsemblMetazoa" id="MDOA002422-PA"/>
    </source>
</evidence>
<protein>
    <recommendedName>
        <fullName evidence="3">5'-nucleotidase</fullName>
        <ecNumber evidence="3">3.1.3.5</ecNumber>
    </recommendedName>
</protein>
<evidence type="ECO:0000256" key="2">
    <source>
        <dbReference type="ARBA" id="ARBA00006654"/>
    </source>
</evidence>
<evidence type="ECO:0000259" key="9">
    <source>
        <dbReference type="Pfam" id="PF00149"/>
    </source>
</evidence>
<keyword evidence="6 8" id="KW-0547">Nucleotide-binding</keyword>
<gene>
    <name evidence="11" type="primary">101900994</name>
</gene>
<feature type="domain" description="5'-Nucleotidase C-terminal" evidence="10">
    <location>
        <begin position="353"/>
        <end position="526"/>
    </location>
</feature>
<feature type="signal peptide" evidence="8">
    <location>
        <begin position="1"/>
        <end position="24"/>
    </location>
</feature>
<dbReference type="InterPro" id="IPR006146">
    <property type="entry name" value="5'-Nucleotdase_CS"/>
</dbReference>
<dbReference type="InterPro" id="IPR006179">
    <property type="entry name" value="5_nucleotidase/apyrase"/>
</dbReference>
<evidence type="ECO:0000256" key="8">
    <source>
        <dbReference type="RuleBase" id="RU362119"/>
    </source>
</evidence>
<feature type="domain" description="Calcineurin-like phosphoesterase" evidence="9">
    <location>
        <begin position="38"/>
        <end position="259"/>
    </location>
</feature>
<dbReference type="KEGG" id="mde:101900994"/>
<dbReference type="GO" id="GO:0008253">
    <property type="term" value="F:5'-nucleotidase activity"/>
    <property type="evidence" value="ECO:0007669"/>
    <property type="project" value="UniProtKB-EC"/>
</dbReference>
<keyword evidence="7 8" id="KW-0378">Hydrolase</keyword>
<dbReference type="GO" id="GO:0046872">
    <property type="term" value="F:metal ion binding"/>
    <property type="evidence" value="ECO:0007669"/>
    <property type="project" value="UniProtKB-KW"/>
</dbReference>
<dbReference type="SUPFAM" id="SSF56300">
    <property type="entry name" value="Metallo-dependent phosphatases"/>
    <property type="match status" value="1"/>
</dbReference>
<dbReference type="PANTHER" id="PTHR11575:SF24">
    <property type="entry name" value="5'-NUCLEOTIDASE"/>
    <property type="match status" value="1"/>
</dbReference>
<evidence type="ECO:0000256" key="6">
    <source>
        <dbReference type="ARBA" id="ARBA00022741"/>
    </source>
</evidence>
<dbReference type="InterPro" id="IPR008334">
    <property type="entry name" value="5'-Nucleotdase_C"/>
</dbReference>
<evidence type="ECO:0000256" key="4">
    <source>
        <dbReference type="ARBA" id="ARBA00022723"/>
    </source>
</evidence>
<dbReference type="Gene3D" id="3.90.780.10">
    <property type="entry name" value="5'-Nucleotidase, C-terminal domain"/>
    <property type="match status" value="1"/>
</dbReference>
<dbReference type="InterPro" id="IPR029052">
    <property type="entry name" value="Metallo-depent_PP-like"/>
</dbReference>
<dbReference type="EnsemblMetazoa" id="MDOA002422-RA">
    <property type="protein sequence ID" value="MDOA002422-PA"/>
    <property type="gene ID" value="MDOA002422"/>
</dbReference>
<organism evidence="11">
    <name type="scientific">Musca domestica</name>
    <name type="common">House fly</name>
    <dbReference type="NCBI Taxonomy" id="7370"/>
    <lineage>
        <taxon>Eukaryota</taxon>
        <taxon>Metazoa</taxon>
        <taxon>Ecdysozoa</taxon>
        <taxon>Arthropoda</taxon>
        <taxon>Hexapoda</taxon>
        <taxon>Insecta</taxon>
        <taxon>Pterygota</taxon>
        <taxon>Neoptera</taxon>
        <taxon>Endopterygota</taxon>
        <taxon>Diptera</taxon>
        <taxon>Brachycera</taxon>
        <taxon>Muscomorpha</taxon>
        <taxon>Muscoidea</taxon>
        <taxon>Muscidae</taxon>
        <taxon>Musca</taxon>
    </lineage>
</organism>
<dbReference type="PANTHER" id="PTHR11575">
    <property type="entry name" value="5'-NUCLEOTIDASE-RELATED"/>
    <property type="match status" value="1"/>
</dbReference>
<evidence type="ECO:0000259" key="10">
    <source>
        <dbReference type="Pfam" id="PF02872"/>
    </source>
</evidence>
<dbReference type="PROSITE" id="PS00786">
    <property type="entry name" value="5_NUCLEOTIDASE_2"/>
    <property type="match status" value="1"/>
</dbReference>
<name>A0A1I8M8V3_MUSDO</name>
<dbReference type="CDD" id="cd07409">
    <property type="entry name" value="MPP_CD73_N"/>
    <property type="match status" value="1"/>
</dbReference>
<dbReference type="GO" id="GO:0005886">
    <property type="term" value="C:plasma membrane"/>
    <property type="evidence" value="ECO:0007669"/>
    <property type="project" value="TreeGrafter"/>
</dbReference>
<dbReference type="Gene3D" id="3.60.21.10">
    <property type="match status" value="1"/>
</dbReference>
<dbReference type="InterPro" id="IPR004843">
    <property type="entry name" value="Calcineurin-like_PHP"/>
</dbReference>
<dbReference type="Pfam" id="PF00149">
    <property type="entry name" value="Metallophos"/>
    <property type="match status" value="1"/>
</dbReference>
<proteinExistence type="inferred from homology"/>
<sequence>MKIVSVLPGLGLILICLNFGQLEAFPTKAPAKVATEFVILHNNDMHSRFEQTSANSGKCTEELAKANKCYGGFARVAHLVRKYRDEAKEAGGMPVVYLNAGDTSAGTAWYFRFKDEIATAFLNKLLPDAASLGNHEFDSGVPGLLPFLDKVDFPIVAANLDLSSTPKLRHSKHLQNSTVLDINGTKVGVVGYITPDTLDLTMTKEDIFTDEIEAINREAANLKAQGVNIIIALGHSGYEKDQEIAAKCQDVDLVIGGHTNTFLYNSEQPDSETIDGPYPTLVNQTNGKQVPVVQAYAYTKYLGKLHVQFDKEGNLIKFDGTPILLNSEIPREPDVLELLEVYRPEVAKLENNVVGHTKVFIDGRAEICHSRECNLGNLVTDAMIHARVLEDLGGTFWTDAAVAFVQGGGMRNGIEPRSDGSITAKDVTSVLSHNNDLYVSKISGKTLLAALEHSASMVDAKEPNGFLQMSGVHVTYDYNNPIGSRVVSAEIRCAACTIPVYEPLDEDKNYNVIVSHFLLHGGDGYTFSEANGSEPQHMKNKEVDVLTEYLKNHDLIYPGVEDRITIIPRIVEDRRKKSVESV</sequence>
<dbReference type="GO" id="GO:0006196">
    <property type="term" value="P:AMP catabolic process"/>
    <property type="evidence" value="ECO:0007669"/>
    <property type="project" value="TreeGrafter"/>
</dbReference>
<accession>A0A1I8M8V3</accession>
<dbReference type="GO" id="GO:0000166">
    <property type="term" value="F:nucleotide binding"/>
    <property type="evidence" value="ECO:0007669"/>
    <property type="project" value="UniProtKB-KW"/>
</dbReference>
<evidence type="ECO:0000256" key="3">
    <source>
        <dbReference type="ARBA" id="ARBA00012643"/>
    </source>
</evidence>
<keyword evidence="4" id="KW-0479">Metal-binding</keyword>
<evidence type="ECO:0000256" key="1">
    <source>
        <dbReference type="ARBA" id="ARBA00000815"/>
    </source>
</evidence>
<comment type="catalytic activity">
    <reaction evidence="1">
        <text>a ribonucleoside 5'-phosphate + H2O = a ribonucleoside + phosphate</text>
        <dbReference type="Rhea" id="RHEA:12484"/>
        <dbReference type="ChEBI" id="CHEBI:15377"/>
        <dbReference type="ChEBI" id="CHEBI:18254"/>
        <dbReference type="ChEBI" id="CHEBI:43474"/>
        <dbReference type="ChEBI" id="CHEBI:58043"/>
        <dbReference type="EC" id="3.1.3.5"/>
    </reaction>
</comment>
<dbReference type="STRING" id="7370.A0A1I8M8V3"/>
<dbReference type="PRINTS" id="PR01607">
    <property type="entry name" value="APYRASEFAMLY"/>
</dbReference>
<evidence type="ECO:0000256" key="5">
    <source>
        <dbReference type="ARBA" id="ARBA00022729"/>
    </source>
</evidence>
<dbReference type="AlphaFoldDB" id="A0A1I8M8V3"/>
<dbReference type="VEuPathDB" id="VectorBase:MDOMA2_000558"/>
<dbReference type="VEuPathDB" id="VectorBase:MDOA002422"/>
<dbReference type="SUPFAM" id="SSF55816">
    <property type="entry name" value="5'-nucleotidase (syn. UDP-sugar hydrolase), C-terminal domain"/>
    <property type="match status" value="1"/>
</dbReference>
<dbReference type="FunFam" id="3.90.780.10:FF:000001">
    <property type="entry name" value="NT5E isoform 3"/>
    <property type="match status" value="1"/>
</dbReference>
<feature type="chain" id="PRO_5044514233" description="5'-nucleotidase" evidence="8">
    <location>
        <begin position="25"/>
        <end position="582"/>
    </location>
</feature>
<dbReference type="eggNOG" id="KOG4419">
    <property type="taxonomic scope" value="Eukaryota"/>
</dbReference>
<dbReference type="RefSeq" id="XP_005175485.3">
    <property type="nucleotide sequence ID" value="XM_005175428.4"/>
</dbReference>
<keyword evidence="5 8" id="KW-0732">Signal</keyword>
<dbReference type="InterPro" id="IPR036907">
    <property type="entry name" value="5'-Nucleotdase_C_sf"/>
</dbReference>
<evidence type="ECO:0000256" key="7">
    <source>
        <dbReference type="ARBA" id="ARBA00022801"/>
    </source>
</evidence>